<feature type="domain" description="Reverse transcriptase" evidence="1">
    <location>
        <begin position="430"/>
        <end position="709"/>
    </location>
</feature>
<dbReference type="PANTHER" id="PTHR19446">
    <property type="entry name" value="REVERSE TRANSCRIPTASES"/>
    <property type="match status" value="1"/>
</dbReference>
<dbReference type="PROSITE" id="PS50878">
    <property type="entry name" value="RT_POL"/>
    <property type="match status" value="1"/>
</dbReference>
<dbReference type="InterPro" id="IPR043502">
    <property type="entry name" value="DNA/RNA_pol_sf"/>
</dbReference>
<organism evidence="2 3">
    <name type="scientific">Riccia sorocarpa</name>
    <dbReference type="NCBI Taxonomy" id="122646"/>
    <lineage>
        <taxon>Eukaryota</taxon>
        <taxon>Viridiplantae</taxon>
        <taxon>Streptophyta</taxon>
        <taxon>Embryophyta</taxon>
        <taxon>Marchantiophyta</taxon>
        <taxon>Marchantiopsida</taxon>
        <taxon>Marchantiidae</taxon>
        <taxon>Marchantiales</taxon>
        <taxon>Ricciaceae</taxon>
        <taxon>Riccia</taxon>
    </lineage>
</organism>
<dbReference type="EMBL" id="JBJQOH010000003">
    <property type="protein sequence ID" value="KAL3694197.1"/>
    <property type="molecule type" value="Genomic_DNA"/>
</dbReference>
<reference evidence="2 3" key="1">
    <citation type="submission" date="2024-09" db="EMBL/GenBank/DDBJ databases">
        <title>Chromosome-scale assembly of Riccia sorocarpa.</title>
        <authorList>
            <person name="Paukszto L."/>
        </authorList>
    </citation>
    <scope>NUCLEOTIDE SEQUENCE [LARGE SCALE GENOMIC DNA]</scope>
    <source>
        <strain evidence="2">LP-2024</strain>
        <tissue evidence="2">Aerial parts of the thallus</tissue>
    </source>
</reference>
<sequence length="1119" mass="128974">MRGVALLLREDVKIQQWGTDDEGRVVWARITLQQEDFMVASVYAPNETSDRICFWENLTLLLPGGKWVVAGDWNSVVSPSDSNSKSNRQSEEEASQFQMFCSTFELKDAREVARRKEGPRYTMAQMRHGKFCWSRLDRLYFSDLSVRKVVHYSQFCLSDHLPISATFDLQSSVGEEERPKRSAYFKADNLVVTENIGTLKEVWQKTEKKFQGCRAADRFLKCWEAIRKQIKTLQYEKCARLNLLPEKERQLQSLMDKEPNTLTGEEKSILGELMSEVRALQAWKHHRWRQTCRDKFLKEGDACTAFFFQKFKKRKARTNIKKLLGEEGQMLTSREDIKREVHRHYSSLYESHDRGPEGVAAARQLLANVDNKISREEKVLLDEVPTEKEITDSLHILPAGKSPGPDGISREVMTTLWPIVGKSFCEAVIDFWESGDLLPYFKDGLLFLLPKVEDPLTLAQWRPITLLNTIYKVIAKLIAARLAIVLPGRIQFEQQGFIKGRSTHNCILTFALVHEALKLERKQALFYTLDQEKAYDRIYHAFIWETMDSMGFSAQTIQRIAALQDGAETRILFGGDLLPAFQVHRGVRQGCPLSPLLFVLTTVPFIDSLKVENQANRVRPISLPGNCRISCTCLADDLAVYTEVDHWSSVNLFRLFEKMEGAAGCKVNRQKSKILLIGALKRPPDWMSRLGLQVVGKISARECWGGLGLLEIQDFQHALLIRTFFKGIQNPSQSIWLPILTSVFWKGFSGDIVQTFCLQEPPRNLKQCPLTNLLLEAWGRFMSLYRWHPAENKIGPAYNIRQCCFLTARKFLDVQEAGRVVGMIAAWAKENNIRSTPQLTTRLVSGNHPFTRDDDVFLFAMLRELQGATVLQVLPAMDLSDWTGHARNNLDLSQRASAVHMKLAMEKENAQADRFNMKWRAMWPVSEWRQVWKVFTLKGLGNKHKVFLWRVLTKAFFDGRKERLMGLPSSACEFCKHGEEDVHHIFLSCPRWEPFWQEIGARLQGWGEFLQLRRSGATIPQLFIWAANGSKPEAWFKTWMLATVWRTLWAERCTHKYQGKCNNLHFLKLAYTMLEELAAKRDNIRKDYLQLALRRLLITLPVIPKRYSELFNLGQAMLD</sequence>
<dbReference type="Gene3D" id="3.60.10.10">
    <property type="entry name" value="Endonuclease/exonuclease/phosphatase"/>
    <property type="match status" value="1"/>
</dbReference>
<keyword evidence="3" id="KW-1185">Reference proteome</keyword>
<gene>
    <name evidence="2" type="ORF">R1sor_007848</name>
</gene>
<protein>
    <recommendedName>
        <fullName evidence="1">Reverse transcriptase domain-containing protein</fullName>
    </recommendedName>
</protein>
<dbReference type="InterPro" id="IPR036691">
    <property type="entry name" value="Endo/exonu/phosph_ase_sf"/>
</dbReference>
<evidence type="ECO:0000313" key="3">
    <source>
        <dbReference type="Proteomes" id="UP001633002"/>
    </source>
</evidence>
<dbReference type="CDD" id="cd01650">
    <property type="entry name" value="RT_nLTR_like"/>
    <property type="match status" value="1"/>
</dbReference>
<name>A0ABD3HV53_9MARC</name>
<dbReference type="Pfam" id="PF13966">
    <property type="entry name" value="zf-RVT"/>
    <property type="match status" value="1"/>
</dbReference>
<dbReference type="InterPro" id="IPR026960">
    <property type="entry name" value="RVT-Znf"/>
</dbReference>
<dbReference type="AlphaFoldDB" id="A0ABD3HV53"/>
<accession>A0ABD3HV53</accession>
<dbReference type="Pfam" id="PF00078">
    <property type="entry name" value="RVT_1"/>
    <property type="match status" value="1"/>
</dbReference>
<evidence type="ECO:0000313" key="2">
    <source>
        <dbReference type="EMBL" id="KAL3694197.1"/>
    </source>
</evidence>
<dbReference type="Proteomes" id="UP001633002">
    <property type="component" value="Unassembled WGS sequence"/>
</dbReference>
<comment type="caution">
    <text evidence="2">The sequence shown here is derived from an EMBL/GenBank/DDBJ whole genome shotgun (WGS) entry which is preliminary data.</text>
</comment>
<dbReference type="InterPro" id="IPR005135">
    <property type="entry name" value="Endo/exonuclease/phosphatase"/>
</dbReference>
<dbReference type="SUPFAM" id="SSF56219">
    <property type="entry name" value="DNase I-like"/>
    <property type="match status" value="1"/>
</dbReference>
<evidence type="ECO:0000259" key="1">
    <source>
        <dbReference type="PROSITE" id="PS50878"/>
    </source>
</evidence>
<proteinExistence type="predicted"/>
<dbReference type="InterPro" id="IPR000477">
    <property type="entry name" value="RT_dom"/>
</dbReference>
<dbReference type="Pfam" id="PF03372">
    <property type="entry name" value="Exo_endo_phos"/>
    <property type="match status" value="1"/>
</dbReference>
<dbReference type="SUPFAM" id="SSF56672">
    <property type="entry name" value="DNA/RNA polymerases"/>
    <property type="match status" value="1"/>
</dbReference>